<reference evidence="2 3" key="1">
    <citation type="submission" date="2019-01" db="EMBL/GenBank/DDBJ databases">
        <title>Lacunisphaera sp. strain TWA-58.</title>
        <authorList>
            <person name="Chen W.-M."/>
        </authorList>
    </citation>
    <scope>NUCLEOTIDE SEQUENCE [LARGE SCALE GENOMIC DNA]</scope>
    <source>
        <strain evidence="2 3">TWA-58</strain>
    </source>
</reference>
<dbReference type="Proteomes" id="UP000290218">
    <property type="component" value="Unassembled WGS sequence"/>
</dbReference>
<comment type="caution">
    <text evidence="2">The sequence shown here is derived from an EMBL/GenBank/DDBJ whole genome shotgun (WGS) entry which is preliminary data.</text>
</comment>
<organism evidence="2 3">
    <name type="scientific">Oleiharenicola lentus</name>
    <dbReference type="NCBI Taxonomy" id="2508720"/>
    <lineage>
        <taxon>Bacteria</taxon>
        <taxon>Pseudomonadati</taxon>
        <taxon>Verrucomicrobiota</taxon>
        <taxon>Opitutia</taxon>
        <taxon>Opitutales</taxon>
        <taxon>Opitutaceae</taxon>
        <taxon>Oleiharenicola</taxon>
    </lineage>
</organism>
<feature type="transmembrane region" description="Helical" evidence="1">
    <location>
        <begin position="82"/>
        <end position="104"/>
    </location>
</feature>
<protein>
    <submittedName>
        <fullName evidence="2">DUF2306 domain-containing protein</fullName>
    </submittedName>
</protein>
<proteinExistence type="predicted"/>
<keyword evidence="1" id="KW-0812">Transmembrane</keyword>
<keyword evidence="3" id="KW-1185">Reference proteome</keyword>
<feature type="transmembrane region" description="Helical" evidence="1">
    <location>
        <begin position="175"/>
        <end position="193"/>
    </location>
</feature>
<evidence type="ECO:0000313" key="2">
    <source>
        <dbReference type="EMBL" id="RXK55329.1"/>
    </source>
</evidence>
<sequence>MISFSRWLVLILSLGVTGYGLYAYLALPPGTSVHPDMKAAYAAHPGRIVAHVAFSALALAVGPLQFFPALRARRRLHRGLGYLYFLGVMGGGIAGFCTAFIAYGGLVARVGFGMLALVWLWTALAAIHAARRRDFEAHERWALRSFALTFAAVTLRLYMPLFFAAGIAFEDFYPVQAWLCWVPNLILLEWMLLGRAKAQK</sequence>
<dbReference type="Pfam" id="PF10067">
    <property type="entry name" value="DUF2306"/>
    <property type="match status" value="1"/>
</dbReference>
<feature type="transmembrane region" description="Helical" evidence="1">
    <location>
        <begin position="48"/>
        <end position="70"/>
    </location>
</feature>
<dbReference type="InterPro" id="IPR018750">
    <property type="entry name" value="DUF2306_membrane"/>
</dbReference>
<dbReference type="OrthoDB" id="195502at2"/>
<accession>A0A4V1M6G6</accession>
<feature type="transmembrane region" description="Helical" evidence="1">
    <location>
        <begin position="110"/>
        <end position="130"/>
    </location>
</feature>
<feature type="transmembrane region" description="Helical" evidence="1">
    <location>
        <begin position="7"/>
        <end position="28"/>
    </location>
</feature>
<evidence type="ECO:0000256" key="1">
    <source>
        <dbReference type="SAM" id="Phobius"/>
    </source>
</evidence>
<keyword evidence="1" id="KW-0472">Membrane</keyword>
<feature type="transmembrane region" description="Helical" evidence="1">
    <location>
        <begin position="142"/>
        <end position="169"/>
    </location>
</feature>
<gene>
    <name evidence="2" type="ORF">ESB00_05370</name>
</gene>
<name>A0A4V1M6G6_9BACT</name>
<evidence type="ECO:0000313" key="3">
    <source>
        <dbReference type="Proteomes" id="UP000290218"/>
    </source>
</evidence>
<dbReference type="RefSeq" id="WP_129046693.1">
    <property type="nucleotide sequence ID" value="NZ_SDHX01000001.1"/>
</dbReference>
<keyword evidence="1" id="KW-1133">Transmembrane helix</keyword>
<dbReference type="EMBL" id="SDHX01000001">
    <property type="protein sequence ID" value="RXK55329.1"/>
    <property type="molecule type" value="Genomic_DNA"/>
</dbReference>
<dbReference type="AlphaFoldDB" id="A0A4V1M6G6"/>